<name>A0AAP6XM36_9CORY</name>
<dbReference type="RefSeq" id="WP_167617382.1">
    <property type="nucleotide sequence ID" value="NZ_CP083648.1"/>
</dbReference>
<evidence type="ECO:0000313" key="2">
    <source>
        <dbReference type="EMBL" id="NJJ04821.1"/>
    </source>
</evidence>
<proteinExistence type="predicted"/>
<dbReference type="PANTHER" id="PTHR30595">
    <property type="entry name" value="GLPR-RELATED TRANSCRIPTIONAL REPRESSOR"/>
    <property type="match status" value="1"/>
</dbReference>
<dbReference type="InterPro" id="IPR038461">
    <property type="entry name" value="Schlafen_AlbA_2_dom_sf"/>
</dbReference>
<dbReference type="Pfam" id="PF04326">
    <property type="entry name" value="SLFN_AlbA_2"/>
    <property type="match status" value="1"/>
</dbReference>
<dbReference type="EMBL" id="JAAUVV010000028">
    <property type="protein sequence ID" value="NJJ04821.1"/>
    <property type="molecule type" value="Genomic_DNA"/>
</dbReference>
<evidence type="ECO:0000313" key="3">
    <source>
        <dbReference type="Proteomes" id="UP000591626"/>
    </source>
</evidence>
<dbReference type="InterPro" id="IPR038475">
    <property type="entry name" value="RecG_C_sf"/>
</dbReference>
<dbReference type="AlphaFoldDB" id="A0AAP6XM36"/>
<organism evidence="2 3">
    <name type="scientific">Corynebacterium coyleae</name>
    <dbReference type="NCBI Taxonomy" id="53374"/>
    <lineage>
        <taxon>Bacteria</taxon>
        <taxon>Bacillati</taxon>
        <taxon>Actinomycetota</taxon>
        <taxon>Actinomycetes</taxon>
        <taxon>Mycobacteriales</taxon>
        <taxon>Corynebacteriaceae</taxon>
        <taxon>Corynebacterium</taxon>
    </lineage>
</organism>
<gene>
    <name evidence="2" type="ORF">HC138_10760</name>
</gene>
<dbReference type="Gene3D" id="3.30.950.30">
    <property type="entry name" value="Schlafen, AAA domain"/>
    <property type="match status" value="1"/>
</dbReference>
<sequence>MSPLNSTSEPQLIARIQRFLDLPAELPWLEFKENNAATGPEIAKYVCALGNSARLHDEPAGYLIWGVSDAHEIVGTSFQWETTKGRGNEDLFPWLQRVVSPTPTISFESVTIEGKTVVLLRIPATLSAPYAYDGTRYFRQGSYTKNLMDFPDRERKLWRKLNQFEFETSNAAEGLEPEEVTDLLSPDAFFTNRPELPRNVGSALIETMRAAEAITYSHELGWCIPAWSALMYARSLKDFPHLAGLAPRVMHFSDTSRTQLQREWEFDDGYAASFSQIVTLVNTLSPGGETIDPSGRRIETPLLPTVAFREVFANALMHQDLEQRGQYLTVEIFSDRVEVTNPGTPLVDPQRFIDSASTTRNAHLGEALRLAHFVEQRGSGWDKIVASLEAEHFPPALTRTNGTTTVTLSAYRPFNLMTTDEKIEAVYQHACLGFLDSRAVTNASIRHRFGLKDSQASQASRLINATVDKGLIRLYDPDAGARNRRYVPFWAE</sequence>
<feature type="domain" description="Schlafen AlbA-2" evidence="1">
    <location>
        <begin position="27"/>
        <end position="146"/>
    </location>
</feature>
<protein>
    <submittedName>
        <fullName evidence="2">Transcriptional regulator</fullName>
    </submittedName>
</protein>
<dbReference type="Proteomes" id="UP000591626">
    <property type="component" value="Unassembled WGS sequence"/>
</dbReference>
<dbReference type="InterPro" id="IPR007421">
    <property type="entry name" value="Schlafen_AlbA_2_dom"/>
</dbReference>
<dbReference type="Pfam" id="PF13749">
    <property type="entry name" value="HATPase_c_4"/>
    <property type="match status" value="1"/>
</dbReference>
<evidence type="ECO:0000259" key="1">
    <source>
        <dbReference type="Pfam" id="PF04326"/>
    </source>
</evidence>
<dbReference type="Gene3D" id="3.30.565.60">
    <property type="match status" value="1"/>
</dbReference>
<dbReference type="PANTHER" id="PTHR30595:SF6">
    <property type="entry name" value="SCHLAFEN ALBA-2 DOMAIN-CONTAINING PROTEIN"/>
    <property type="match status" value="1"/>
</dbReference>
<reference evidence="2 3" key="1">
    <citation type="submission" date="2020-03" db="EMBL/GenBank/DDBJ databases">
        <title>Draft genome sequences of bacterial isolates from the female urobiome.</title>
        <authorList>
            <person name="Miller-Ensminger T."/>
            <person name="Wolfe A.J."/>
            <person name="Putonti C."/>
        </authorList>
    </citation>
    <scope>NUCLEOTIDE SEQUENCE [LARGE SCALE GENOMIC DNA]</scope>
    <source>
        <strain evidence="2 3">UMB8490</strain>
    </source>
</reference>
<comment type="caution">
    <text evidence="2">The sequence shown here is derived from an EMBL/GenBank/DDBJ whole genome shotgun (WGS) entry which is preliminary data.</text>
</comment>
<accession>A0AAP6XM36</accession>